<organism evidence="1 2">
    <name type="scientific">Clonostachys rosea f. rosea IK726</name>
    <dbReference type="NCBI Taxonomy" id="1349383"/>
    <lineage>
        <taxon>Eukaryota</taxon>
        <taxon>Fungi</taxon>
        <taxon>Dikarya</taxon>
        <taxon>Ascomycota</taxon>
        <taxon>Pezizomycotina</taxon>
        <taxon>Sordariomycetes</taxon>
        <taxon>Hypocreomycetidae</taxon>
        <taxon>Hypocreales</taxon>
        <taxon>Bionectriaceae</taxon>
        <taxon>Clonostachys</taxon>
    </lineage>
</organism>
<reference evidence="1" key="2">
    <citation type="submission" date="2021-10" db="EMBL/GenBank/DDBJ databases">
        <authorList>
            <person name="Piombo E."/>
        </authorList>
    </citation>
    <scope>NUCLEOTIDE SEQUENCE</scope>
</reference>
<sequence>MGTVAAGPQPTSSTRVAVTVTVGADIVVVLAVTLAQHEQADENRLGSGHWLVAKVGTMLGTTPEYGTVSVALALKDKSEEALLFVGSSRTTTPGTFVGMYLKIVEVIVLRRVSQMGQILGYGGTAIAYVVFGTIVTLRKELHIEMRDSMGTPIPAHCPVTWLAQLSPEHAATKFTSQASRAAPMIRPTCMIGNGMLNQFARGRQDNSASRNTVLIFPTIQRDVDEAFPLLDSPIEERLWIPDRRLRIESLYRESQFLETWTASLVRVRDMTQNWPLAESILADP</sequence>
<evidence type="ECO:0000313" key="1">
    <source>
        <dbReference type="EMBL" id="CAG9941271.1"/>
    </source>
</evidence>
<keyword evidence="2" id="KW-1185">Reference proteome</keyword>
<comment type="caution">
    <text evidence="1">The sequence shown here is derived from an EMBL/GenBank/DDBJ whole genome shotgun (WGS) entry which is preliminary data.</text>
</comment>
<dbReference type="Proteomes" id="UP000836387">
    <property type="component" value="Unassembled WGS sequence"/>
</dbReference>
<evidence type="ECO:0000313" key="2">
    <source>
        <dbReference type="Proteomes" id="UP000836387"/>
    </source>
</evidence>
<name>A0ACA9TL24_BIOOC</name>
<accession>A0ACA9TL24</accession>
<protein>
    <submittedName>
        <fullName evidence="1">Uncharacterized protein</fullName>
    </submittedName>
</protein>
<dbReference type="EMBL" id="CADEHS020000005">
    <property type="protein sequence ID" value="CAG9941271.1"/>
    <property type="molecule type" value="Genomic_DNA"/>
</dbReference>
<proteinExistence type="predicted"/>
<reference evidence="1" key="1">
    <citation type="submission" date="2020-04" db="EMBL/GenBank/DDBJ databases">
        <authorList>
            <person name="Broberg M."/>
        </authorList>
    </citation>
    <scope>NUCLEOTIDE SEQUENCE</scope>
</reference>
<gene>
    <name evidence="1" type="ORF">CRV2_00002700</name>
</gene>